<reference evidence="1" key="1">
    <citation type="submission" date="2022-02" db="EMBL/GenBank/DDBJ databases">
        <title>Plant Genome Project.</title>
        <authorList>
            <person name="Zhang R.-G."/>
        </authorList>
    </citation>
    <scope>NUCLEOTIDE SEQUENCE</scope>
    <source>
        <strain evidence="1">AT1</strain>
    </source>
</reference>
<evidence type="ECO:0000313" key="2">
    <source>
        <dbReference type="Proteomes" id="UP001062846"/>
    </source>
</evidence>
<proteinExistence type="predicted"/>
<dbReference type="Proteomes" id="UP001062846">
    <property type="component" value="Chromosome 5"/>
</dbReference>
<name>A0ACC0NSP2_RHOML</name>
<accession>A0ACC0NSP2</accession>
<gene>
    <name evidence="1" type="ORF">RHMOL_Rhmol05G0219400</name>
</gene>
<sequence length="180" mass="20440">MVHGVVGLSTILDPRYKIKVLEFYFKLLFPTTYKEEVEKVHALCYKLHKVYQSPNSMMEGIGDSSSQLSSNDEESLSKYDVYMLRESKRSRTIDTAKLELDHYFSKATLPKFSGFDVFNCWKSYQPKYPILQAKARDLLAISVSTIAFESAFSTNGESTSGFTTIYDDAESGDSCVTHEM</sequence>
<organism evidence="1 2">
    <name type="scientific">Rhododendron molle</name>
    <name type="common">Chinese azalea</name>
    <name type="synonym">Azalea mollis</name>
    <dbReference type="NCBI Taxonomy" id="49168"/>
    <lineage>
        <taxon>Eukaryota</taxon>
        <taxon>Viridiplantae</taxon>
        <taxon>Streptophyta</taxon>
        <taxon>Embryophyta</taxon>
        <taxon>Tracheophyta</taxon>
        <taxon>Spermatophyta</taxon>
        <taxon>Magnoliopsida</taxon>
        <taxon>eudicotyledons</taxon>
        <taxon>Gunneridae</taxon>
        <taxon>Pentapetalae</taxon>
        <taxon>asterids</taxon>
        <taxon>Ericales</taxon>
        <taxon>Ericaceae</taxon>
        <taxon>Ericoideae</taxon>
        <taxon>Rhodoreae</taxon>
        <taxon>Rhododendron</taxon>
    </lineage>
</organism>
<dbReference type="EMBL" id="CM046392">
    <property type="protein sequence ID" value="KAI8556006.1"/>
    <property type="molecule type" value="Genomic_DNA"/>
</dbReference>
<keyword evidence="2" id="KW-1185">Reference proteome</keyword>
<comment type="caution">
    <text evidence="1">The sequence shown here is derived from an EMBL/GenBank/DDBJ whole genome shotgun (WGS) entry which is preliminary data.</text>
</comment>
<protein>
    <submittedName>
        <fullName evidence="1">Uncharacterized protein</fullName>
    </submittedName>
</protein>
<evidence type="ECO:0000313" key="1">
    <source>
        <dbReference type="EMBL" id="KAI8556006.1"/>
    </source>
</evidence>